<keyword evidence="9" id="KW-1185">Reference proteome</keyword>
<reference evidence="8" key="1">
    <citation type="journal article" date="2023" name="Plant J.">
        <title>The genome of the king protea, Protea cynaroides.</title>
        <authorList>
            <person name="Chang J."/>
            <person name="Duong T.A."/>
            <person name="Schoeman C."/>
            <person name="Ma X."/>
            <person name="Roodt D."/>
            <person name="Barker N."/>
            <person name="Li Z."/>
            <person name="Van de Peer Y."/>
            <person name="Mizrachi E."/>
        </authorList>
    </citation>
    <scope>NUCLEOTIDE SEQUENCE</scope>
    <source>
        <tissue evidence="8">Young leaves</tissue>
    </source>
</reference>
<evidence type="ECO:0000313" key="9">
    <source>
        <dbReference type="Proteomes" id="UP001141806"/>
    </source>
</evidence>
<dbReference type="InterPro" id="IPR003663">
    <property type="entry name" value="Sugar/inositol_transpt"/>
</dbReference>
<feature type="region of interest" description="Disordered" evidence="5">
    <location>
        <begin position="885"/>
        <end position="919"/>
    </location>
</feature>
<feature type="transmembrane region" description="Helical" evidence="6">
    <location>
        <begin position="126"/>
        <end position="146"/>
    </location>
</feature>
<feature type="transmembrane region" description="Helical" evidence="6">
    <location>
        <begin position="183"/>
        <end position="204"/>
    </location>
</feature>
<dbReference type="NCBIfam" id="TIGR00879">
    <property type="entry name" value="SP"/>
    <property type="match status" value="1"/>
</dbReference>
<dbReference type="InterPro" id="IPR005829">
    <property type="entry name" value="Sugar_transporter_CS"/>
</dbReference>
<dbReference type="GO" id="GO:0022857">
    <property type="term" value="F:transmembrane transporter activity"/>
    <property type="evidence" value="ECO:0007669"/>
    <property type="project" value="InterPro"/>
</dbReference>
<feature type="compositionally biased region" description="Polar residues" evidence="5">
    <location>
        <begin position="906"/>
        <end position="915"/>
    </location>
</feature>
<feature type="transmembrane region" description="Helical" evidence="6">
    <location>
        <begin position="490"/>
        <end position="512"/>
    </location>
</feature>
<feature type="transmembrane region" description="Helical" evidence="6">
    <location>
        <begin position="363"/>
        <end position="383"/>
    </location>
</feature>
<feature type="transmembrane region" description="Helical" evidence="6">
    <location>
        <begin position="458"/>
        <end position="478"/>
    </location>
</feature>
<dbReference type="GO" id="GO:0016020">
    <property type="term" value="C:membrane"/>
    <property type="evidence" value="ECO:0007669"/>
    <property type="project" value="UniProtKB-SubCell"/>
</dbReference>
<evidence type="ECO:0000256" key="2">
    <source>
        <dbReference type="ARBA" id="ARBA00022692"/>
    </source>
</evidence>
<feature type="transmembrane region" description="Helical" evidence="6">
    <location>
        <begin position="390"/>
        <end position="414"/>
    </location>
</feature>
<name>A0A9Q0H5L4_9MAGN</name>
<dbReference type="GO" id="GO:0048367">
    <property type="term" value="P:shoot system development"/>
    <property type="evidence" value="ECO:0007669"/>
    <property type="project" value="InterPro"/>
</dbReference>
<feature type="compositionally biased region" description="Basic and acidic residues" evidence="5">
    <location>
        <begin position="888"/>
        <end position="902"/>
    </location>
</feature>
<feature type="transmembrane region" description="Helical" evidence="6">
    <location>
        <begin position="420"/>
        <end position="446"/>
    </location>
</feature>
<feature type="region of interest" description="Disordered" evidence="5">
    <location>
        <begin position="1700"/>
        <end position="1728"/>
    </location>
</feature>
<dbReference type="InterPro" id="IPR020846">
    <property type="entry name" value="MFS_dom"/>
</dbReference>
<organism evidence="8 9">
    <name type="scientific">Protea cynaroides</name>
    <dbReference type="NCBI Taxonomy" id="273540"/>
    <lineage>
        <taxon>Eukaryota</taxon>
        <taxon>Viridiplantae</taxon>
        <taxon>Streptophyta</taxon>
        <taxon>Embryophyta</taxon>
        <taxon>Tracheophyta</taxon>
        <taxon>Spermatophyta</taxon>
        <taxon>Magnoliopsida</taxon>
        <taxon>Proteales</taxon>
        <taxon>Proteaceae</taxon>
        <taxon>Protea</taxon>
    </lineage>
</organism>
<accession>A0A9Q0H5L4</accession>
<evidence type="ECO:0000256" key="1">
    <source>
        <dbReference type="ARBA" id="ARBA00004141"/>
    </source>
</evidence>
<comment type="caution">
    <text evidence="8">The sequence shown here is derived from an EMBL/GenBank/DDBJ whole genome shotgun (WGS) entry which is preliminary data.</text>
</comment>
<dbReference type="Gene3D" id="1.20.1250.20">
    <property type="entry name" value="MFS general substrate transporter like domains"/>
    <property type="match status" value="1"/>
</dbReference>
<keyword evidence="3 6" id="KW-1133">Transmembrane helix</keyword>
<evidence type="ECO:0000256" key="3">
    <source>
        <dbReference type="ARBA" id="ARBA00022989"/>
    </source>
</evidence>
<evidence type="ECO:0000313" key="8">
    <source>
        <dbReference type="EMBL" id="KAJ4957549.1"/>
    </source>
</evidence>
<dbReference type="Pfam" id="PF00083">
    <property type="entry name" value="Sugar_tr"/>
    <property type="match status" value="1"/>
</dbReference>
<dbReference type="PRINTS" id="PR00171">
    <property type="entry name" value="SUGRTRNSPORT"/>
</dbReference>
<dbReference type="PANTHER" id="PTHR35504:SF1">
    <property type="entry name" value="PROTEIN EMBRYONIC FLOWER 1"/>
    <property type="match status" value="1"/>
</dbReference>
<dbReference type="OrthoDB" id="754229at2759"/>
<feature type="transmembrane region" description="Helical" evidence="6">
    <location>
        <begin position="327"/>
        <end position="351"/>
    </location>
</feature>
<feature type="compositionally biased region" description="Basic and acidic residues" evidence="5">
    <location>
        <begin position="940"/>
        <end position="957"/>
    </location>
</feature>
<dbReference type="InterPro" id="IPR036259">
    <property type="entry name" value="MFS_trans_sf"/>
</dbReference>
<feature type="transmembrane region" description="Helical" evidence="6">
    <location>
        <begin position="244"/>
        <end position="266"/>
    </location>
</feature>
<dbReference type="EMBL" id="JAMYWD010000010">
    <property type="protein sequence ID" value="KAJ4957549.1"/>
    <property type="molecule type" value="Genomic_DNA"/>
</dbReference>
<proteinExistence type="predicted"/>
<keyword evidence="2 6" id="KW-0812">Transmembrane</keyword>
<dbReference type="PROSITE" id="PS00216">
    <property type="entry name" value="SUGAR_TRANSPORT_1"/>
    <property type="match status" value="1"/>
</dbReference>
<feature type="region of interest" description="Disordered" evidence="5">
    <location>
        <begin position="938"/>
        <end position="972"/>
    </location>
</feature>
<gene>
    <name evidence="8" type="ORF">NE237_024660</name>
</gene>
<comment type="subcellular location">
    <subcellularLocation>
        <location evidence="1">Membrane</location>
        <topology evidence="1">Multi-pass membrane protein</topology>
    </subcellularLocation>
</comment>
<evidence type="ECO:0000256" key="4">
    <source>
        <dbReference type="ARBA" id="ARBA00023136"/>
    </source>
</evidence>
<dbReference type="GO" id="GO:0045892">
    <property type="term" value="P:negative regulation of DNA-templated transcription"/>
    <property type="evidence" value="ECO:0007669"/>
    <property type="project" value="InterPro"/>
</dbReference>
<keyword evidence="4 6" id="KW-0472">Membrane</keyword>
<sequence>MSIGVMSSRLSHSQDTFTCVSIGLCFASFGISDSSDRFFFSYHQYLNQFNPEVLQAGRLAERLWDENSAFLQNGMGLKTANPSWKRSLPHILVATITAFLYGYHLGVVNEPLESISFDLGFGGNTLAEGLVVSTCLAGAFVGSIFSGSIADGVGRCRALQLSTLPMIIGASMSATTNNLEGMLLGRFLVGTGMGLGPAVASLYVAEISPSFVRGTYGSFIQIATCLGLACALFIGIPAKEIVGWWRVCFWVSAIPAAILALAMVFCAESPHWLYKRGRCAEAEAEFEKLLGESHVKSAIAELSKLDRSDDVGAVKYSDLFRGRNFKVVFIGSTIYAFQQLSGINAVFYFSSTVFKKAGVPSDLANISVGVANFSGSIIAMVLMDKMGRKGLLLSSFMGMAGAMGLQVSSASSFLPGSAALFLSVGGMLLFVFTFAIGAGPVPGLLLAEIFPSRIRAKAMAVCLSVHWAVNFFVGLFFLRLLEKTKQGDRWTFGNVILTRCWPGLFAFLFLSIRTLRSEPSSHSFLISEQLSASCCSATSGSLTSRSTSSPLLLFWFCRMEENVIAEGNCKRSDNLSESRPNELDNAAEKNKADKCSHFSIRGYVAEVRKKDRKICWPFSTVGDDNKFEEQTLPPLHVPKFRWWGCENCLRQTDSKDTPIETGVYTNCCNKACETKAISSPGIPSTLSCGDSKRLHSGFQQSSEVNIVDVRKSSSDVSLYVNNDKHLPVSFGNKKEKGSEVVHAIVEGVNFTKEGKFSTDFQIGMKGCDLSSTDNATATSSKSHEKRALETTTLKSKGYELVPSYSEIFQKETETLKSKGDELVNSSKEIFHTEIPEFSRTNLAQINAGHRDAVTSSVISEVDKEASNAVVCPKKKLHSLVSVDSSSESDEKLAGEDVQDQHHASLRGNSGDTSHGSKPRKLCSLTDIIRREVLGTSNKLHYTERHAKTDHRKTEGAESKATPEASPGMSVYPVSNNQVAFQGTSEKVMLGKKKKCELPQDQIGGSSRMSRQRGGTENIIILKEDSKIKIMDTINANGELTGDASFLIDSHLSSKSFLDKHRNDKKLIPVSEKKEMSQVVDSLSSLALRQDGSSNKIEIRKDAKIKGVGSELVPIKSFQGAVAGIDLNLDPQIYVAPQQKGKKLALGKNKNKLLRVEREKSSIIPWQESMSHKDMIIQRNLDRRHKGAPSDILNSVQVPSTGKIVHRGLKRHMQIHRKDTLNKRRKNLPQVECRVTIPGSESVSSILICPPKASSNACNYENADDLRAPSKLSMDQCAQMANNMCEREASDDIPMEIVELMARNQYERRLYYAKDATENRYCFSETTEKDKDTGIMDSTETLGKEMLRLLHEKSNLQKSLSSNAKDGIGLGPSGGPTKQKSDACLSNVDGEYYSINFSTGRLEQGQASSGFKAFPRRQGKVPSQVPFPVVGSRRSCGTENCSWDGDLVGHSCFGTSVQSLGSYQTSQAIVQQSSITESQPIWSAVPCRIPFESNSPQKLVTELSIPNRLSQFPDPLPKGNVNWEHTPKLKASHLQKKKGCSEMETNKGAHSEYLFPCTGKGNVYQPRMRGPLDLYANETVSAMHLLRLMHAGVCPNTPVNRNNNRERFLKDPPFPHDQIINESSRPEASVSKTSGAVNLSSWDYHSKSHHLGKTCEHFPPVSVAKAVDSLIQKDVSFKRATVFTDGFLANALPGALKYQEMGDKKRSYSPARTRGPKLHTSASRNSHTSENHEFTIYNPQKGFLHLPASDSRQFHEQSQTAGGSTKHVELKVGRQHETVSPVERISGMESCTLNRNPADFTVPEAGNVYMIGARHLKRKLTPSRERGRPFKMDVHKRPKKLKLTTIKDHEQLYSLKNTRQDAVVPP</sequence>
<protein>
    <recommendedName>
        <fullName evidence="7">Major facilitator superfamily (MFS) profile domain-containing protein</fullName>
    </recommendedName>
</protein>
<feature type="region of interest" description="Disordered" evidence="5">
    <location>
        <begin position="1360"/>
        <end position="1380"/>
    </location>
</feature>
<dbReference type="CDD" id="cd17315">
    <property type="entry name" value="MFS_GLUT_like"/>
    <property type="match status" value="1"/>
</dbReference>
<dbReference type="InterPro" id="IPR005828">
    <property type="entry name" value="MFS_sugar_transport-like"/>
</dbReference>
<dbReference type="GO" id="GO:0009910">
    <property type="term" value="P:negative regulation of flower development"/>
    <property type="evidence" value="ECO:0007669"/>
    <property type="project" value="InterPro"/>
</dbReference>
<dbReference type="PROSITE" id="PS50850">
    <property type="entry name" value="MFS"/>
    <property type="match status" value="1"/>
</dbReference>
<evidence type="ECO:0000259" key="7">
    <source>
        <dbReference type="PROSITE" id="PS50850"/>
    </source>
</evidence>
<feature type="transmembrane region" description="Helical" evidence="6">
    <location>
        <begin position="216"/>
        <end position="238"/>
    </location>
</feature>
<dbReference type="Proteomes" id="UP001141806">
    <property type="component" value="Unassembled WGS sequence"/>
</dbReference>
<dbReference type="InterPro" id="IPR034583">
    <property type="entry name" value="EMF1"/>
</dbReference>
<feature type="transmembrane region" description="Helical" evidence="6">
    <location>
        <begin position="88"/>
        <end position="106"/>
    </location>
</feature>
<feature type="domain" description="Major facilitator superfamily (MFS) profile" evidence="7">
    <location>
        <begin position="90"/>
        <end position="518"/>
    </location>
</feature>
<dbReference type="PANTHER" id="PTHR35504">
    <property type="entry name" value="PROTEIN EMBRYONIC FLOWER 1"/>
    <property type="match status" value="1"/>
</dbReference>
<evidence type="ECO:0000256" key="6">
    <source>
        <dbReference type="SAM" id="Phobius"/>
    </source>
</evidence>
<dbReference type="SUPFAM" id="SSF103473">
    <property type="entry name" value="MFS general substrate transporter"/>
    <property type="match status" value="1"/>
</dbReference>
<evidence type="ECO:0000256" key="5">
    <source>
        <dbReference type="SAM" id="MobiDB-lite"/>
    </source>
</evidence>